<dbReference type="Pfam" id="PF13557">
    <property type="entry name" value="Phenol_MetA_deg"/>
    <property type="match status" value="1"/>
</dbReference>
<evidence type="ECO:0000313" key="2">
    <source>
        <dbReference type="Proteomes" id="UP000229730"/>
    </source>
</evidence>
<dbReference type="AlphaFoldDB" id="A0A2G4YMB0"/>
<dbReference type="InParanoid" id="A0A2G4YMB0"/>
<dbReference type="RefSeq" id="WP_099475331.1">
    <property type="nucleotide sequence ID" value="NZ_CP041025.1"/>
</dbReference>
<reference evidence="1 2" key="1">
    <citation type="submission" date="2017-10" db="EMBL/GenBank/DDBJ databases">
        <title>Frigbacter circumglobatus gen. nov. sp. nov., isolated from sediment cultured in situ.</title>
        <authorList>
            <person name="Zhao Z."/>
        </authorList>
    </citation>
    <scope>NUCLEOTIDE SEQUENCE [LARGE SCALE GENOMIC DNA]</scope>
    <source>
        <strain evidence="1 2">ZYL</strain>
    </source>
</reference>
<evidence type="ECO:0000313" key="1">
    <source>
        <dbReference type="EMBL" id="PHZ83438.1"/>
    </source>
</evidence>
<organism evidence="1 2">
    <name type="scientific">Paremcibacter congregatus</name>
    <dbReference type="NCBI Taxonomy" id="2043170"/>
    <lineage>
        <taxon>Bacteria</taxon>
        <taxon>Pseudomonadati</taxon>
        <taxon>Pseudomonadota</taxon>
        <taxon>Alphaproteobacteria</taxon>
        <taxon>Emcibacterales</taxon>
        <taxon>Emcibacteraceae</taxon>
        <taxon>Paremcibacter</taxon>
    </lineage>
</organism>
<dbReference type="InterPro" id="IPR025737">
    <property type="entry name" value="FApF"/>
</dbReference>
<evidence type="ECO:0008006" key="3">
    <source>
        <dbReference type="Google" id="ProtNLM"/>
    </source>
</evidence>
<dbReference type="EMBL" id="PDEM01000033">
    <property type="protein sequence ID" value="PHZ83438.1"/>
    <property type="molecule type" value="Genomic_DNA"/>
</dbReference>
<protein>
    <recommendedName>
        <fullName evidence="3">Transporter</fullName>
    </recommendedName>
</protein>
<dbReference type="Proteomes" id="UP000229730">
    <property type="component" value="Unassembled WGS sequence"/>
</dbReference>
<sequence>MHIASLTNFILLGVFLSLPGLGVCQETPSDTPEVPPPQDELDVEGYTDLNIDFSDIKEKTGFSARLGVDYNQGTYGDPERTNLTYMPVTLSYEQNRWAFQASIGHISLSGKDIIIPGTGLTSFTNDAAIQGRSRHESGLGDLYLSATYALEPLQQESVFLDLTSRVKIPTGDSDKGLSTGKTDISFQIDVAKLMGNIAPFATLGYRHVGKTDRFLLQDTWFASVGVIYYPTPSLSLGLSYDTRRSATVDTVNPRELLGFMDMQITRDWAVNIYGIAGLSEGSPDFGTGLHLRYMY</sequence>
<comment type="caution">
    <text evidence="1">The sequence shown here is derived from an EMBL/GenBank/DDBJ whole genome shotgun (WGS) entry which is preliminary data.</text>
</comment>
<name>A0A2G4YMB0_9PROT</name>
<accession>A0A2G4YMB0</accession>
<gene>
    <name evidence="1" type="ORF">CRD36_17935</name>
</gene>
<dbReference type="OrthoDB" id="7469591at2"/>
<keyword evidence="2" id="KW-1185">Reference proteome</keyword>
<proteinExistence type="predicted"/>